<dbReference type="PANTHER" id="PTHR12110">
    <property type="entry name" value="HYDROXYPYRUVATE ISOMERASE"/>
    <property type="match status" value="1"/>
</dbReference>
<gene>
    <name evidence="2" type="ORF">METZ01_LOCUS434424</name>
</gene>
<dbReference type="InterPro" id="IPR013022">
    <property type="entry name" value="Xyl_isomerase-like_TIM-brl"/>
</dbReference>
<dbReference type="EMBL" id="UINC01175112">
    <property type="protein sequence ID" value="SVD81570.1"/>
    <property type="molecule type" value="Genomic_DNA"/>
</dbReference>
<sequence>MPAPVALQLYTLREAANDDFEGVVRRVAEMGYAGVEPAGFPGSSPEEAGRLFRSLDLDVPSAHLGIPVGEHKQYSIEAAQAIGTARIVSGVGPSDLDTMDKIKSVCDRFNEASASAGEYGMTFGIHNHWWEFLKVDGGYVYETMLDNLVPEVFFEVDVYWVQTGGPDPAAVVRQLGARAPILHIKDGPCTREGDMTAVGEGIVDISAVVEAG</sequence>
<proteinExistence type="predicted"/>
<organism evidence="2">
    <name type="scientific">marine metagenome</name>
    <dbReference type="NCBI Taxonomy" id="408172"/>
    <lineage>
        <taxon>unclassified sequences</taxon>
        <taxon>metagenomes</taxon>
        <taxon>ecological metagenomes</taxon>
    </lineage>
</organism>
<dbReference type="Gene3D" id="3.20.20.150">
    <property type="entry name" value="Divalent-metal-dependent TIM barrel enzymes"/>
    <property type="match status" value="1"/>
</dbReference>
<dbReference type="InterPro" id="IPR036237">
    <property type="entry name" value="Xyl_isomerase-like_sf"/>
</dbReference>
<dbReference type="InterPro" id="IPR050312">
    <property type="entry name" value="IolE/XylAMocC-like"/>
</dbReference>
<dbReference type="Pfam" id="PF01261">
    <property type="entry name" value="AP_endonuc_2"/>
    <property type="match status" value="1"/>
</dbReference>
<evidence type="ECO:0000259" key="1">
    <source>
        <dbReference type="Pfam" id="PF01261"/>
    </source>
</evidence>
<dbReference type="AlphaFoldDB" id="A0A382YEP1"/>
<feature type="non-terminal residue" evidence="2">
    <location>
        <position position="212"/>
    </location>
</feature>
<accession>A0A382YEP1</accession>
<dbReference type="PANTHER" id="PTHR12110:SF41">
    <property type="entry name" value="INOSOSE DEHYDRATASE"/>
    <property type="match status" value="1"/>
</dbReference>
<evidence type="ECO:0000313" key="2">
    <source>
        <dbReference type="EMBL" id="SVD81570.1"/>
    </source>
</evidence>
<protein>
    <recommendedName>
        <fullName evidence="1">Xylose isomerase-like TIM barrel domain-containing protein</fullName>
    </recommendedName>
</protein>
<feature type="domain" description="Xylose isomerase-like TIM barrel" evidence="1">
    <location>
        <begin position="24"/>
        <end position="210"/>
    </location>
</feature>
<dbReference type="SUPFAM" id="SSF51658">
    <property type="entry name" value="Xylose isomerase-like"/>
    <property type="match status" value="1"/>
</dbReference>
<name>A0A382YEP1_9ZZZZ</name>
<reference evidence="2" key="1">
    <citation type="submission" date="2018-05" db="EMBL/GenBank/DDBJ databases">
        <authorList>
            <person name="Lanie J.A."/>
            <person name="Ng W.-L."/>
            <person name="Kazmierczak K.M."/>
            <person name="Andrzejewski T.M."/>
            <person name="Davidsen T.M."/>
            <person name="Wayne K.J."/>
            <person name="Tettelin H."/>
            <person name="Glass J.I."/>
            <person name="Rusch D."/>
            <person name="Podicherti R."/>
            <person name="Tsui H.-C.T."/>
            <person name="Winkler M.E."/>
        </authorList>
    </citation>
    <scope>NUCLEOTIDE SEQUENCE</scope>
</reference>